<dbReference type="Gene3D" id="2.70.70.10">
    <property type="entry name" value="Glucose Permease (Domain IIA)"/>
    <property type="match status" value="1"/>
</dbReference>
<dbReference type="RefSeq" id="WP_313979451.1">
    <property type="nucleotide sequence ID" value="NZ_JASJOS010000005.1"/>
</dbReference>
<dbReference type="PANTHER" id="PTHR21666">
    <property type="entry name" value="PEPTIDASE-RELATED"/>
    <property type="match status" value="1"/>
</dbReference>
<dbReference type="Proteomes" id="UP001241110">
    <property type="component" value="Unassembled WGS sequence"/>
</dbReference>
<evidence type="ECO:0000256" key="3">
    <source>
        <dbReference type="SAM" id="MobiDB-lite"/>
    </source>
</evidence>
<organism evidence="5 6">
    <name type="scientific">Xanthocytophaga flava</name>
    <dbReference type="NCBI Taxonomy" id="3048013"/>
    <lineage>
        <taxon>Bacteria</taxon>
        <taxon>Pseudomonadati</taxon>
        <taxon>Bacteroidota</taxon>
        <taxon>Cytophagia</taxon>
        <taxon>Cytophagales</taxon>
        <taxon>Rhodocytophagaceae</taxon>
        <taxon>Xanthocytophaga</taxon>
    </lineage>
</organism>
<dbReference type="SUPFAM" id="SSF51261">
    <property type="entry name" value="Duplicated hybrid motif"/>
    <property type="match status" value="1"/>
</dbReference>
<evidence type="ECO:0000259" key="4">
    <source>
        <dbReference type="Pfam" id="PF01551"/>
    </source>
</evidence>
<proteinExistence type="predicted"/>
<dbReference type="InterPro" id="IPR011055">
    <property type="entry name" value="Dup_hybrid_motif"/>
</dbReference>
<protein>
    <submittedName>
        <fullName evidence="5">Peptidoglycan DD-metalloendopeptidase family protein</fullName>
    </submittedName>
</protein>
<dbReference type="EMBL" id="JASJOS010000005">
    <property type="protein sequence ID" value="MDJ1481545.1"/>
    <property type="molecule type" value="Genomic_DNA"/>
</dbReference>
<feature type="region of interest" description="Disordered" evidence="3">
    <location>
        <begin position="264"/>
        <end position="290"/>
    </location>
</feature>
<feature type="compositionally biased region" description="Low complexity" evidence="3">
    <location>
        <begin position="281"/>
        <end position="290"/>
    </location>
</feature>
<keyword evidence="1" id="KW-0732">Signal</keyword>
<dbReference type="PANTHER" id="PTHR21666:SF289">
    <property type="entry name" value="L-ALA--D-GLU ENDOPEPTIDASE"/>
    <property type="match status" value="1"/>
</dbReference>
<dbReference type="GO" id="GO:0004222">
    <property type="term" value="F:metalloendopeptidase activity"/>
    <property type="evidence" value="ECO:0007669"/>
    <property type="project" value="TreeGrafter"/>
</dbReference>
<comment type="caution">
    <text evidence="5">The sequence shown here is derived from an EMBL/GenBank/DDBJ whole genome shotgun (WGS) entry which is preliminary data.</text>
</comment>
<evidence type="ECO:0000256" key="2">
    <source>
        <dbReference type="SAM" id="Coils"/>
    </source>
</evidence>
<evidence type="ECO:0000313" key="5">
    <source>
        <dbReference type="EMBL" id="MDJ1481545.1"/>
    </source>
</evidence>
<name>A0AAE3QMA4_9BACT</name>
<sequence>MEKAFVFMDPTGKYRLKILACLLVVLANIQGALAQKTRSQLEREKRQNLAKIAETNRILKETGAEKQASLGQLTALNEQITTQQVLINKISEELTLLDKEIGNVGQRLTTMENNFTSLQREYAAMLYAASKTTNSYNKVLFLFSSGSFTELLMRMKYLQQYSEARKVQLKQIEAVRKTLIEQRIALDTKKQEKHNLLGVRLKENKSLLKLKDKQNDVVAKLNAKEQELSVELAERKESVDKLEKLIAEVITEELRKAAEREKAREALANSRKTTVRKGATRSESSAASTSATMSSTFEGAKSQLAWPVSSGFISSHFGRQSHPVLKNVVVEHHGVDIQTNKGEEVRAVYDGEVATITDIPGMHKLIMLKHGSEYWTVYAKLAKVNVERGQKVKAQQIIGQVYTDREGTSELQFQIWHNQEKLNPESWLQDK</sequence>
<dbReference type="Gene3D" id="6.10.250.3150">
    <property type="match status" value="1"/>
</dbReference>
<feature type="domain" description="M23ase beta-sheet core" evidence="4">
    <location>
        <begin position="331"/>
        <end position="424"/>
    </location>
</feature>
<dbReference type="CDD" id="cd12797">
    <property type="entry name" value="M23_peptidase"/>
    <property type="match status" value="1"/>
</dbReference>
<dbReference type="InterPro" id="IPR016047">
    <property type="entry name" value="M23ase_b-sheet_dom"/>
</dbReference>
<keyword evidence="2" id="KW-0175">Coiled coil</keyword>
<evidence type="ECO:0000313" key="6">
    <source>
        <dbReference type="Proteomes" id="UP001241110"/>
    </source>
</evidence>
<feature type="coiled-coil region" evidence="2">
    <location>
        <begin position="207"/>
        <end position="252"/>
    </location>
</feature>
<gene>
    <name evidence="5" type="ORF">QNI16_13685</name>
</gene>
<dbReference type="Pfam" id="PF01551">
    <property type="entry name" value="Peptidase_M23"/>
    <property type="match status" value="1"/>
</dbReference>
<accession>A0AAE3QMA4</accession>
<dbReference type="InterPro" id="IPR050570">
    <property type="entry name" value="Cell_wall_metabolism_enzyme"/>
</dbReference>
<dbReference type="AlphaFoldDB" id="A0AAE3QMA4"/>
<evidence type="ECO:0000256" key="1">
    <source>
        <dbReference type="ARBA" id="ARBA00022729"/>
    </source>
</evidence>
<reference evidence="5" key="1">
    <citation type="submission" date="2023-05" db="EMBL/GenBank/DDBJ databases">
        <authorList>
            <person name="Zhang X."/>
        </authorList>
    </citation>
    <scope>NUCLEOTIDE SEQUENCE</scope>
    <source>
        <strain evidence="5">YF14B1</strain>
    </source>
</reference>